<protein>
    <submittedName>
        <fullName evidence="1">Uncharacterized protein</fullName>
    </submittedName>
</protein>
<dbReference type="KEGG" id="awd:AWOD_p920_33"/>
<evidence type="ECO:0000313" key="1">
    <source>
        <dbReference type="EMBL" id="CED57959.1"/>
    </source>
</evidence>
<gene>
    <name evidence="1" type="ORF">AWOD_p920_33</name>
</gene>
<geneLocation type="plasmid" evidence="1 2">
    <name>pAWOD920</name>
</geneLocation>
<dbReference type="HOGENOM" id="CLU_2021845_0_0_6"/>
<dbReference type="Proteomes" id="UP000032427">
    <property type="component" value="Plasmid pAWOD920"/>
</dbReference>
<name>A0A090IE72_9GAMM</name>
<keyword evidence="2" id="KW-1185">Reference proteome</keyword>
<dbReference type="EMBL" id="LN554848">
    <property type="protein sequence ID" value="CED57959.1"/>
    <property type="molecule type" value="Genomic_DNA"/>
</dbReference>
<evidence type="ECO:0000313" key="2">
    <source>
        <dbReference type="Proteomes" id="UP000032427"/>
    </source>
</evidence>
<dbReference type="OrthoDB" id="7064546at2"/>
<dbReference type="PATRIC" id="fig|80852.17.peg.4193"/>
<keyword evidence="1" id="KW-0614">Plasmid</keyword>
<sequence>MARNPVIQISSSPSLYNQVEAYQNKIGASSLADAGRELLEFALLIKERAGQDDDSRTNRELMEQILLKQYSNEQLIKKVYMNTWDENKTFNSTMVEMMKENVANSNGKAQAGFEAFMNKENE</sequence>
<accession>A0A090IE72</accession>
<reference evidence="2" key="1">
    <citation type="submission" date="2014-09" db="EMBL/GenBank/DDBJ databases">
        <authorList>
            <person name="Hjerde E."/>
        </authorList>
    </citation>
    <scope>NUCLEOTIDE SEQUENCE [LARGE SCALE GENOMIC DNA]</scope>
    <source>
        <strain evidence="2">06/09/139</strain>
        <plasmid evidence="2">pAWOD920</plasmid>
    </source>
</reference>
<organism evidence="1 2">
    <name type="scientific">Aliivibrio wodanis</name>
    <dbReference type="NCBI Taxonomy" id="80852"/>
    <lineage>
        <taxon>Bacteria</taxon>
        <taxon>Pseudomonadati</taxon>
        <taxon>Pseudomonadota</taxon>
        <taxon>Gammaproteobacteria</taxon>
        <taxon>Vibrionales</taxon>
        <taxon>Vibrionaceae</taxon>
        <taxon>Aliivibrio</taxon>
    </lineage>
</organism>
<proteinExistence type="predicted"/>
<dbReference type="GeneID" id="28543603"/>
<dbReference type="AlphaFoldDB" id="A0A090IE72"/>